<dbReference type="Proteomes" id="UP001140011">
    <property type="component" value="Unassembled WGS sequence"/>
</dbReference>
<protein>
    <submittedName>
        <fullName evidence="1">Uncharacterized protein</fullName>
    </submittedName>
</protein>
<feature type="non-terminal residue" evidence="1">
    <location>
        <position position="1"/>
    </location>
</feature>
<evidence type="ECO:0000313" key="1">
    <source>
        <dbReference type="EMBL" id="KAJ2752001.1"/>
    </source>
</evidence>
<evidence type="ECO:0000313" key="2">
    <source>
        <dbReference type="Proteomes" id="UP001140011"/>
    </source>
</evidence>
<dbReference type="AlphaFoldDB" id="A0A9W8GT65"/>
<accession>A0A9W8GT65</accession>
<proteinExistence type="predicted"/>
<organism evidence="1 2">
    <name type="scientific">Coemansia pectinata</name>
    <dbReference type="NCBI Taxonomy" id="1052879"/>
    <lineage>
        <taxon>Eukaryota</taxon>
        <taxon>Fungi</taxon>
        <taxon>Fungi incertae sedis</taxon>
        <taxon>Zoopagomycota</taxon>
        <taxon>Kickxellomycotina</taxon>
        <taxon>Kickxellomycetes</taxon>
        <taxon>Kickxellales</taxon>
        <taxon>Kickxellaceae</taxon>
        <taxon>Coemansia</taxon>
    </lineage>
</organism>
<name>A0A9W8GT65_9FUNG</name>
<reference evidence="1" key="1">
    <citation type="submission" date="2022-07" db="EMBL/GenBank/DDBJ databases">
        <title>Phylogenomic reconstructions and comparative analyses of Kickxellomycotina fungi.</title>
        <authorList>
            <person name="Reynolds N.K."/>
            <person name="Stajich J.E."/>
            <person name="Barry K."/>
            <person name="Grigoriev I.V."/>
            <person name="Crous P."/>
            <person name="Smith M.E."/>
        </authorList>
    </citation>
    <scope>NUCLEOTIDE SEQUENCE</scope>
    <source>
        <strain evidence="1">BCRC 34297</strain>
    </source>
</reference>
<gene>
    <name evidence="1" type="ORF">GGI19_004109</name>
</gene>
<sequence>GKTTDVPTTSISGDFTMVFVRDKALPSLKAKAKYAGFDEAGNDNWLGNYIKMLWEDKAIEECTSIDQGNLNLLKEATVRHIM</sequence>
<comment type="caution">
    <text evidence="1">The sequence shown here is derived from an EMBL/GenBank/DDBJ whole genome shotgun (WGS) entry which is preliminary data.</text>
</comment>
<keyword evidence="2" id="KW-1185">Reference proteome</keyword>
<dbReference type="EMBL" id="JANBUH010000332">
    <property type="protein sequence ID" value="KAJ2752001.1"/>
    <property type="molecule type" value="Genomic_DNA"/>
</dbReference>